<organism evidence="1 2">
    <name type="scientific">Liparis tanakae</name>
    <name type="common">Tanaka's snailfish</name>
    <dbReference type="NCBI Taxonomy" id="230148"/>
    <lineage>
        <taxon>Eukaryota</taxon>
        <taxon>Metazoa</taxon>
        <taxon>Chordata</taxon>
        <taxon>Craniata</taxon>
        <taxon>Vertebrata</taxon>
        <taxon>Euteleostomi</taxon>
        <taxon>Actinopterygii</taxon>
        <taxon>Neopterygii</taxon>
        <taxon>Teleostei</taxon>
        <taxon>Neoteleostei</taxon>
        <taxon>Acanthomorphata</taxon>
        <taxon>Eupercaria</taxon>
        <taxon>Perciformes</taxon>
        <taxon>Cottioidei</taxon>
        <taxon>Cottales</taxon>
        <taxon>Liparidae</taxon>
        <taxon>Liparis</taxon>
    </lineage>
</organism>
<name>A0A4Z2ISU5_9TELE</name>
<comment type="caution">
    <text evidence="1">The sequence shown here is derived from an EMBL/GenBank/DDBJ whole genome shotgun (WGS) entry which is preliminary data.</text>
</comment>
<accession>A0A4Z2ISU5</accession>
<evidence type="ECO:0000313" key="1">
    <source>
        <dbReference type="EMBL" id="TNN80901.1"/>
    </source>
</evidence>
<gene>
    <name evidence="1" type="ORF">EYF80_008906</name>
</gene>
<dbReference type="AlphaFoldDB" id="A0A4Z2ISU5"/>
<dbReference type="EMBL" id="SRLO01000050">
    <property type="protein sequence ID" value="TNN80901.1"/>
    <property type="molecule type" value="Genomic_DNA"/>
</dbReference>
<sequence length="114" mass="12908">MCYLYRCSICSHRLRRLVHIVNTLDYMSAAANNSPIPNHTLALSCFTGPTLPIMCTSLRLMNGLIKLTFRSALCTYQSEKELHQKDMGHRQPRLTCTVHTADAPNSNNGFLLPW</sequence>
<reference evidence="1 2" key="1">
    <citation type="submission" date="2019-03" db="EMBL/GenBank/DDBJ databases">
        <title>First draft genome of Liparis tanakae, snailfish: a comprehensive survey of snailfish specific genes.</title>
        <authorList>
            <person name="Kim W."/>
            <person name="Song I."/>
            <person name="Jeong J.-H."/>
            <person name="Kim D."/>
            <person name="Kim S."/>
            <person name="Ryu S."/>
            <person name="Song J.Y."/>
            <person name="Lee S.K."/>
        </authorList>
    </citation>
    <scope>NUCLEOTIDE SEQUENCE [LARGE SCALE GENOMIC DNA]</scope>
    <source>
        <tissue evidence="1">Muscle</tissue>
    </source>
</reference>
<proteinExistence type="predicted"/>
<protein>
    <submittedName>
        <fullName evidence="1">Uncharacterized protein</fullName>
    </submittedName>
</protein>
<dbReference type="Proteomes" id="UP000314294">
    <property type="component" value="Unassembled WGS sequence"/>
</dbReference>
<evidence type="ECO:0000313" key="2">
    <source>
        <dbReference type="Proteomes" id="UP000314294"/>
    </source>
</evidence>
<keyword evidence="2" id="KW-1185">Reference proteome</keyword>